<accession>A0AA36I2H7</accession>
<keyword evidence="3" id="KW-1133">Transmembrane helix</keyword>
<evidence type="ECO:0000256" key="1">
    <source>
        <dbReference type="SAM" id="Coils"/>
    </source>
</evidence>
<feature type="region of interest" description="Disordered" evidence="2">
    <location>
        <begin position="1"/>
        <end position="28"/>
    </location>
</feature>
<proteinExistence type="predicted"/>
<organism evidence="4 5">
    <name type="scientific">Effrenium voratum</name>
    <dbReference type="NCBI Taxonomy" id="2562239"/>
    <lineage>
        <taxon>Eukaryota</taxon>
        <taxon>Sar</taxon>
        <taxon>Alveolata</taxon>
        <taxon>Dinophyceae</taxon>
        <taxon>Suessiales</taxon>
        <taxon>Symbiodiniaceae</taxon>
        <taxon>Effrenium</taxon>
    </lineage>
</organism>
<feature type="transmembrane region" description="Helical" evidence="3">
    <location>
        <begin position="1480"/>
        <end position="1497"/>
    </location>
</feature>
<keyword evidence="5" id="KW-1185">Reference proteome</keyword>
<evidence type="ECO:0000256" key="3">
    <source>
        <dbReference type="SAM" id="Phobius"/>
    </source>
</evidence>
<evidence type="ECO:0000313" key="4">
    <source>
        <dbReference type="EMBL" id="CAJ1379851.1"/>
    </source>
</evidence>
<protein>
    <submittedName>
        <fullName evidence="4">Uncharacterized protein</fullName>
    </submittedName>
</protein>
<keyword evidence="1" id="KW-0175">Coiled coil</keyword>
<feature type="coiled-coil region" evidence="1">
    <location>
        <begin position="692"/>
        <end position="738"/>
    </location>
</feature>
<dbReference type="EMBL" id="CAUJNA010000663">
    <property type="protein sequence ID" value="CAJ1379851.1"/>
    <property type="molecule type" value="Genomic_DNA"/>
</dbReference>
<feature type="compositionally biased region" description="Polar residues" evidence="2">
    <location>
        <begin position="439"/>
        <end position="478"/>
    </location>
</feature>
<comment type="caution">
    <text evidence="4">The sequence shown here is derived from an EMBL/GenBank/DDBJ whole genome shotgun (WGS) entry which is preliminary data.</text>
</comment>
<feature type="region of interest" description="Disordered" evidence="2">
    <location>
        <begin position="130"/>
        <end position="149"/>
    </location>
</feature>
<sequence>MALPARPYSARGRLQHPDAEGLGAGPGQFRGFSTFSRFEARDPLRQGEDGGYYAMSRPEGTSMRTLDFSKLNEDSHNWQRADTFQTSWGNGGEARKADGHQGPGLPHLLQTRAQGNEHYGLQDMASMAGCPTRTPTSSLDDGRKGPGELAGLRSELQQLRVDLRSAIATGQMEHERCHSLASTLNQTILQLQRDAKATAELLRQSIRPGDSAVIQEPLAQQKGGFLEEEVALYTPGAMQVLTKLESEMQQLRSDVNTVGKTMAGTKEAELARPMQVLTELGAEVQQLRAEVHDVSTTVADVRHTVAEVGHSMADTKDSVHRAINAAVQQCVADLRQDVRDQTEDLCRQMVMNEEARGRAGQEPEALAELMGEVHRALTKDEMGENDQKELQEMKSTMEKLHQQLLTDVKSCSKEGVQAICGAVERMQEKQNEWERVMAQSATPSQSRPTTAQSCHRAQSFNRAGSFGSQSYANPSGRRQSFPGAGSFHGVDPGGRRQSFPRAGSFHSAGSFHGAQSLPGAVMEPLAPPQGGFLAEERRDAGWRQVLAELGAEVQQLRAEVNHVGNTVEESKESVHHAINTVRAQTEGLCRQMMKEEARVPDAAPSKDESDVKELQDMKSTVELLHAQLLAEMKSRSNEELRAIQDAVERIQEVHTMTRSLEPRQQVCENLGGLRAPIEKAGPPIEESSSLELMDVNKELRDMRSTVELLHEQLLTELKSRSNEELKALHDAVECIQEKQMQEVNTPLQQVCENMNGLCAPIEKVSTRLELMDVNKDDLMRKVDGLCVDWSPDLKVKVEDLCASWGQVSTQLMKYQAPPGEVSELRHGRFSCGRHLQQYLWVPQGFDLRSKEVLEAALRQWRLPRPRLLLRFLGGSADLVTLELVQSISPELPSNQALLQQLRQLWEAQHGSSFDEALTLLQNQGEPGQWEIPLRGANQQISADLTDMLKSILKTVAASNCWILVHGTPCGALALLESAGPEMVVLVVDSPYHPKYSEVDSCRGSPEDWTLDKERDVQSALEEGQAMVATLRNSSKPLGINCETVQLGTDFWSASKRWGWWPFRSGTHYIFTEDPSYGEVNLDLLAPQGLLVVGGELDTTKQLVSGLKAGAPSIVLGSSGGAAQSFAAVHACAFPSHQHAMLRGDFSRCEGKPKMESLFRQVRPKAQCREEELSELAVLYQRKPRKICRSTVVLDPLDSEQRNRHNDVALCIANSSFLPSSEEAEKADMDLVTLAWKFHAQLQKIAFKERMISDGLAWLLAFFLLAAHTATWIIEASFQDAVNKAIEEALMKYMAETGSSAPLPFLRSLPEFAQWLVDMENYMPILLPSTMGFCFVLLALSLRPARVSPGAQLEAEIARFCVRSGDYSLASEESGESKASREISSRGLFDERVRAFTKGLQVTSLPSPKLERIAPQAHQDADGSVNISLDEYVSWRLQPSLEQAEAQVLTLRRIVRLWEVLLLLLLASAVFMGVFRMPFTASMLLALVLNLLFLQRHYRFLPRYSAAKTAAQELKESWQRWSALDVLDRSEVTKARLVDSTENARLKISSELRGI</sequence>
<evidence type="ECO:0000313" key="5">
    <source>
        <dbReference type="Proteomes" id="UP001178507"/>
    </source>
</evidence>
<evidence type="ECO:0000256" key="2">
    <source>
        <dbReference type="SAM" id="MobiDB-lite"/>
    </source>
</evidence>
<feature type="region of interest" description="Disordered" evidence="2">
    <location>
        <begin position="435"/>
        <end position="523"/>
    </location>
</feature>
<reference evidence="4" key="1">
    <citation type="submission" date="2023-08" db="EMBL/GenBank/DDBJ databases">
        <authorList>
            <person name="Chen Y."/>
            <person name="Shah S."/>
            <person name="Dougan E. K."/>
            <person name="Thang M."/>
            <person name="Chan C."/>
        </authorList>
    </citation>
    <scope>NUCLEOTIDE SEQUENCE</scope>
</reference>
<gene>
    <name evidence="4" type="ORF">EVOR1521_LOCUS7964</name>
</gene>
<name>A0AA36I2H7_9DINO</name>
<keyword evidence="3" id="KW-0812">Transmembrane</keyword>
<dbReference type="Proteomes" id="UP001178507">
    <property type="component" value="Unassembled WGS sequence"/>
</dbReference>
<keyword evidence="3" id="KW-0472">Membrane</keyword>